<keyword evidence="2" id="KW-0479">Metal-binding</keyword>
<evidence type="ECO:0000256" key="1">
    <source>
        <dbReference type="ARBA" id="ARBA00009374"/>
    </source>
</evidence>
<evidence type="ECO:0000256" key="2">
    <source>
        <dbReference type="ARBA" id="ARBA00022723"/>
    </source>
</evidence>
<dbReference type="PANTHER" id="PTHR47208:SF5">
    <property type="entry name" value="FCS-LIKE ZINC FINGER 12-RELATED"/>
    <property type="match status" value="1"/>
</dbReference>
<dbReference type="PROSITE" id="PS51795">
    <property type="entry name" value="ZF_FLZ"/>
    <property type="match status" value="1"/>
</dbReference>
<accession>A0A6P4BVH2</accession>
<protein>
    <submittedName>
        <fullName evidence="5">FCS-Like Zinc finger 14</fullName>
    </submittedName>
</protein>
<reference evidence="4" key="1">
    <citation type="journal article" date="2016" name="Nat. Genet.">
        <title>The genome sequences of Arachis duranensis and Arachis ipaensis, the diploid ancestors of cultivated peanut.</title>
        <authorList>
            <person name="Bertioli D.J."/>
            <person name="Cannon S.B."/>
            <person name="Froenicke L."/>
            <person name="Huang G."/>
            <person name="Farmer A.D."/>
            <person name="Cannon E.K."/>
            <person name="Liu X."/>
            <person name="Gao D."/>
            <person name="Clevenger J."/>
            <person name="Dash S."/>
            <person name="Ren L."/>
            <person name="Moretzsohn M.C."/>
            <person name="Shirasawa K."/>
            <person name="Huang W."/>
            <person name="Vidigal B."/>
            <person name="Abernathy B."/>
            <person name="Chu Y."/>
            <person name="Niederhuth C.E."/>
            <person name="Umale P."/>
            <person name="Araujo A.C."/>
            <person name="Kozik A."/>
            <person name="Kim K.D."/>
            <person name="Burow M.D."/>
            <person name="Varshney R.K."/>
            <person name="Wang X."/>
            <person name="Zhang X."/>
            <person name="Barkley N."/>
            <person name="Guimaraes P.M."/>
            <person name="Isobe S."/>
            <person name="Guo B."/>
            <person name="Liao B."/>
            <person name="Stalker H.T."/>
            <person name="Schmitz R.J."/>
            <person name="Scheffler B.E."/>
            <person name="Leal-Bertioli S.C."/>
            <person name="Xun X."/>
            <person name="Jackson S.A."/>
            <person name="Michelmore R."/>
            <person name="Ozias-Akins P."/>
        </authorList>
    </citation>
    <scope>NUCLEOTIDE SEQUENCE [LARGE SCALE GENOMIC DNA]</scope>
    <source>
        <strain evidence="4">cv. V14167</strain>
    </source>
</reference>
<comment type="similarity">
    <text evidence="1">Belongs to the FLZ family.</text>
</comment>
<dbReference type="InterPro" id="IPR044604">
    <property type="entry name" value="FLZ12/13/14"/>
</dbReference>
<dbReference type="AlphaFoldDB" id="A0A6P4BVH2"/>
<dbReference type="GO" id="GO:0008270">
    <property type="term" value="F:zinc ion binding"/>
    <property type="evidence" value="ECO:0007669"/>
    <property type="project" value="UniProtKB-KW"/>
</dbReference>
<dbReference type="Pfam" id="PF04570">
    <property type="entry name" value="zf-FLZ"/>
    <property type="match status" value="1"/>
</dbReference>
<evidence type="ECO:0000313" key="5">
    <source>
        <dbReference type="RefSeq" id="XP_015931700.1"/>
    </source>
</evidence>
<dbReference type="Proteomes" id="UP000515211">
    <property type="component" value="Chromosome 1"/>
</dbReference>
<evidence type="ECO:0000256" key="3">
    <source>
        <dbReference type="ARBA" id="ARBA00022771"/>
    </source>
</evidence>
<name>A0A6P4BVH2_ARADU</name>
<proteinExistence type="inferred from homology"/>
<reference evidence="5" key="2">
    <citation type="submission" date="2025-08" db="UniProtKB">
        <authorList>
            <consortium name="RefSeq"/>
        </authorList>
    </citation>
    <scope>IDENTIFICATION</scope>
    <source>
        <tissue evidence="5">Whole plant</tissue>
    </source>
</reference>
<dbReference type="OrthoDB" id="1932717at2759"/>
<dbReference type="RefSeq" id="XP_015931700.1">
    <property type="nucleotide sequence ID" value="XM_016076214.3"/>
</dbReference>
<keyword evidence="3" id="KW-0862">Zinc</keyword>
<dbReference type="InterPro" id="IPR007650">
    <property type="entry name" value="Zf-FLZ_dom"/>
</dbReference>
<gene>
    <name evidence="5" type="primary">LOC107458018</name>
</gene>
<keyword evidence="4" id="KW-1185">Reference proteome</keyword>
<evidence type="ECO:0000313" key="4">
    <source>
        <dbReference type="Proteomes" id="UP000515211"/>
    </source>
</evidence>
<dbReference type="GeneID" id="107458018"/>
<organism evidence="4 5">
    <name type="scientific">Arachis duranensis</name>
    <name type="common">Wild peanut</name>
    <dbReference type="NCBI Taxonomy" id="130453"/>
    <lineage>
        <taxon>Eukaryota</taxon>
        <taxon>Viridiplantae</taxon>
        <taxon>Streptophyta</taxon>
        <taxon>Embryophyta</taxon>
        <taxon>Tracheophyta</taxon>
        <taxon>Spermatophyta</taxon>
        <taxon>Magnoliopsida</taxon>
        <taxon>eudicotyledons</taxon>
        <taxon>Gunneridae</taxon>
        <taxon>Pentapetalae</taxon>
        <taxon>rosids</taxon>
        <taxon>fabids</taxon>
        <taxon>Fabales</taxon>
        <taxon>Fabaceae</taxon>
        <taxon>Papilionoideae</taxon>
        <taxon>50 kb inversion clade</taxon>
        <taxon>dalbergioids sensu lato</taxon>
        <taxon>Dalbergieae</taxon>
        <taxon>Pterocarpus clade</taxon>
        <taxon>Arachis</taxon>
    </lineage>
</organism>
<dbReference type="PANTHER" id="PTHR47208">
    <property type="entry name" value="OS02G0174800 PROTEIN"/>
    <property type="match status" value="1"/>
</dbReference>
<keyword evidence="3" id="KW-0863">Zinc-finger</keyword>
<sequence length="251" mass="27775">MLMLGKRPSPMIGKLSELLVSGGGRAAAVLLDTAATGSPRSPLDMKAQQSSPRGLKGYDLGGVGLKIVVALDNEELPKRTVCVPNLTRSKPIPVCSMRKPDGFQRVSPNENFDVGGSLEDYTYVTCHVPNKTFTKVYYDGGYSDVPRHVRCYNNNKGEELDAGVLRTPSSDFVEPSCEPVFPTSNFLSSCHLCRKKLDGKDIYMYRGEKGFCSPECRSRQMMMEERKELCRSEAVELSWEEQIFSTGILAL</sequence>
<dbReference type="KEGG" id="adu:107458018"/>